<keyword evidence="6" id="KW-0597">Phosphoprotein</keyword>
<comment type="caution">
    <text evidence="18">The sequence shown here is derived from an EMBL/GenBank/DDBJ whole genome shotgun (WGS) entry which is preliminary data.</text>
</comment>
<dbReference type="PROSITE" id="PS51257">
    <property type="entry name" value="PROKAR_LIPOPROTEIN"/>
    <property type="match status" value="1"/>
</dbReference>
<dbReference type="InterPro" id="IPR036890">
    <property type="entry name" value="HATPase_C_sf"/>
</dbReference>
<keyword evidence="11 18" id="KW-0067">ATP-binding</keyword>
<dbReference type="EC" id="2.7.13.3" evidence="3"/>
<evidence type="ECO:0000256" key="10">
    <source>
        <dbReference type="ARBA" id="ARBA00022777"/>
    </source>
</evidence>
<evidence type="ECO:0000256" key="1">
    <source>
        <dbReference type="ARBA" id="ARBA00000085"/>
    </source>
</evidence>
<dbReference type="GO" id="GO:0005524">
    <property type="term" value="F:ATP binding"/>
    <property type="evidence" value="ECO:0007669"/>
    <property type="project" value="UniProtKB-KW"/>
</dbReference>
<keyword evidence="13" id="KW-0902">Two-component regulatory system</keyword>
<evidence type="ECO:0000256" key="13">
    <source>
        <dbReference type="ARBA" id="ARBA00023012"/>
    </source>
</evidence>
<keyword evidence="12 15" id="KW-1133">Transmembrane helix</keyword>
<dbReference type="SUPFAM" id="SSF47384">
    <property type="entry name" value="Homodimeric domain of signal transducing histidine kinase"/>
    <property type="match status" value="1"/>
</dbReference>
<evidence type="ECO:0000256" key="6">
    <source>
        <dbReference type="ARBA" id="ARBA00022553"/>
    </source>
</evidence>
<dbReference type="InterPro" id="IPR036097">
    <property type="entry name" value="HisK_dim/P_sf"/>
</dbReference>
<dbReference type="InterPro" id="IPR003594">
    <property type="entry name" value="HATPase_dom"/>
</dbReference>
<keyword evidence="10" id="KW-0418">Kinase</keyword>
<dbReference type="InterPro" id="IPR004358">
    <property type="entry name" value="Sig_transdc_His_kin-like_C"/>
</dbReference>
<evidence type="ECO:0000256" key="3">
    <source>
        <dbReference type="ARBA" id="ARBA00012438"/>
    </source>
</evidence>
<evidence type="ECO:0000313" key="18">
    <source>
        <dbReference type="EMBL" id="MCX2562263.1"/>
    </source>
</evidence>
<dbReference type="SUPFAM" id="SSF55874">
    <property type="entry name" value="ATPase domain of HSP90 chaperone/DNA topoisomerase II/histidine kinase"/>
    <property type="match status" value="1"/>
</dbReference>
<dbReference type="Gene3D" id="1.10.287.130">
    <property type="match status" value="1"/>
</dbReference>
<evidence type="ECO:0000259" key="17">
    <source>
        <dbReference type="PROSITE" id="PS50885"/>
    </source>
</evidence>
<evidence type="ECO:0000256" key="5">
    <source>
        <dbReference type="ARBA" id="ARBA00022519"/>
    </source>
</evidence>
<evidence type="ECO:0000256" key="8">
    <source>
        <dbReference type="ARBA" id="ARBA00022692"/>
    </source>
</evidence>
<dbReference type="Gene3D" id="3.30.565.10">
    <property type="entry name" value="Histidine kinase-like ATPase, C-terminal domain"/>
    <property type="match status" value="1"/>
</dbReference>
<protein>
    <recommendedName>
        <fullName evidence="3">histidine kinase</fullName>
        <ecNumber evidence="3">2.7.13.3</ecNumber>
    </recommendedName>
</protein>
<sequence>MKTLFIRDTIAKRLALTVLLSVSAAACLYIFFISTAGVWGRPGLRETGLEGQAATMVRIYSAIPRDLRSRIAEEAANDTFSMEWYPELPVFPMEDASSSVQSAMRRLLNDPERKVVLYEKHAFAHTMPRDRIFGTDVYGMAVTLSDGSWLVFKLPERQWGMGPWMRYALIGCFVLFSTSAVSWLAARSLVRPFEAFTIAARRFGTDPNAPPMVELGPRELQAAIASFNAMQTQIRRFITDRTNMLAAISHDLRTPLTRVRLRGEFIDDLDQRQRLFRDVDEMQTMIDSALAFFRNETLAEQSTTFVLTELLRVIVDDLVDQGRDAKLNETEPVVYTGRPVALKRAFGNIIENACAYGEKAVISIKETDHGVLVSVRDQGAGIPEDQIEKVFSPFYRIELSRNRKTGGVGLGLTSARAIIHAHGGEIKLLNHEQGGLQALIVLPYGVSSVRP</sequence>
<evidence type="ECO:0000256" key="12">
    <source>
        <dbReference type="ARBA" id="ARBA00022989"/>
    </source>
</evidence>
<comment type="catalytic activity">
    <reaction evidence="1">
        <text>ATP + protein L-histidine = ADP + protein N-phospho-L-histidine.</text>
        <dbReference type="EC" id="2.7.13.3"/>
    </reaction>
</comment>
<proteinExistence type="predicted"/>
<keyword evidence="8 15" id="KW-0812">Transmembrane</keyword>
<dbReference type="InterPro" id="IPR003661">
    <property type="entry name" value="HisK_dim/P_dom"/>
</dbReference>
<dbReference type="CDD" id="cd00082">
    <property type="entry name" value="HisKA"/>
    <property type="match status" value="1"/>
</dbReference>
<evidence type="ECO:0000256" key="7">
    <source>
        <dbReference type="ARBA" id="ARBA00022679"/>
    </source>
</evidence>
<dbReference type="RefSeq" id="WP_166123647.1">
    <property type="nucleotide sequence ID" value="NZ_JAPIUX010000034.1"/>
</dbReference>
<dbReference type="PRINTS" id="PR00344">
    <property type="entry name" value="BCTRLSENSOR"/>
</dbReference>
<evidence type="ECO:0000256" key="2">
    <source>
        <dbReference type="ARBA" id="ARBA00004429"/>
    </source>
</evidence>
<feature type="domain" description="HAMP" evidence="17">
    <location>
        <begin position="187"/>
        <end position="239"/>
    </location>
</feature>
<dbReference type="InterPro" id="IPR003660">
    <property type="entry name" value="HAMP_dom"/>
</dbReference>
<evidence type="ECO:0000256" key="11">
    <source>
        <dbReference type="ARBA" id="ARBA00022840"/>
    </source>
</evidence>
<dbReference type="InterPro" id="IPR050980">
    <property type="entry name" value="2C_sensor_his_kinase"/>
</dbReference>
<keyword evidence="4" id="KW-1003">Cell membrane</keyword>
<accession>A0ABT3QAE7</accession>
<dbReference type="InterPro" id="IPR005467">
    <property type="entry name" value="His_kinase_dom"/>
</dbReference>
<dbReference type="Pfam" id="PF00512">
    <property type="entry name" value="HisKA"/>
    <property type="match status" value="1"/>
</dbReference>
<evidence type="ECO:0000256" key="14">
    <source>
        <dbReference type="ARBA" id="ARBA00023136"/>
    </source>
</evidence>
<dbReference type="Proteomes" id="UP001526446">
    <property type="component" value="Unassembled WGS sequence"/>
</dbReference>
<dbReference type="Pfam" id="PF02518">
    <property type="entry name" value="HATPase_c"/>
    <property type="match status" value="1"/>
</dbReference>
<evidence type="ECO:0000256" key="9">
    <source>
        <dbReference type="ARBA" id="ARBA00022741"/>
    </source>
</evidence>
<keyword evidence="19" id="KW-1185">Reference proteome</keyword>
<feature type="transmembrane region" description="Helical" evidence="15">
    <location>
        <begin position="14"/>
        <end position="39"/>
    </location>
</feature>
<dbReference type="SMART" id="SM00387">
    <property type="entry name" value="HATPase_c"/>
    <property type="match status" value="1"/>
</dbReference>
<keyword evidence="9" id="KW-0547">Nucleotide-binding</keyword>
<keyword evidence="14 15" id="KW-0472">Membrane</keyword>
<reference evidence="18 19" key="1">
    <citation type="submission" date="2022-11" db="EMBL/GenBank/DDBJ databases">
        <title>Genome sequencing of Acetobacter type strain.</title>
        <authorList>
            <person name="Heo J."/>
            <person name="Lee D."/>
            <person name="Han B.-H."/>
            <person name="Hong S.-B."/>
            <person name="Kwon S.-W."/>
        </authorList>
    </citation>
    <scope>NUCLEOTIDE SEQUENCE [LARGE SCALE GENOMIC DNA]</scope>
    <source>
        <strain evidence="18 19">KACC 21251</strain>
    </source>
</reference>
<gene>
    <name evidence="18" type="ORF">OQ252_12785</name>
</gene>
<evidence type="ECO:0000259" key="16">
    <source>
        <dbReference type="PROSITE" id="PS50109"/>
    </source>
</evidence>
<dbReference type="PANTHER" id="PTHR44936">
    <property type="entry name" value="SENSOR PROTEIN CREC"/>
    <property type="match status" value="1"/>
</dbReference>
<keyword evidence="5" id="KW-0997">Cell inner membrane</keyword>
<organism evidence="18 19">
    <name type="scientific">Acetobacter farinalis</name>
    <dbReference type="NCBI Taxonomy" id="1260984"/>
    <lineage>
        <taxon>Bacteria</taxon>
        <taxon>Pseudomonadati</taxon>
        <taxon>Pseudomonadota</taxon>
        <taxon>Alphaproteobacteria</taxon>
        <taxon>Acetobacterales</taxon>
        <taxon>Acetobacteraceae</taxon>
        <taxon>Acetobacter</taxon>
    </lineage>
</organism>
<feature type="domain" description="Histidine kinase" evidence="16">
    <location>
        <begin position="247"/>
        <end position="446"/>
    </location>
</feature>
<comment type="subcellular location">
    <subcellularLocation>
        <location evidence="2">Cell inner membrane</location>
        <topology evidence="2">Multi-pass membrane protein</topology>
    </subcellularLocation>
</comment>
<dbReference type="PANTHER" id="PTHR44936:SF5">
    <property type="entry name" value="SENSOR HISTIDINE KINASE ENVZ"/>
    <property type="match status" value="1"/>
</dbReference>
<name>A0ABT3QAE7_9PROT</name>
<evidence type="ECO:0000256" key="15">
    <source>
        <dbReference type="SAM" id="Phobius"/>
    </source>
</evidence>
<keyword evidence="7" id="KW-0808">Transferase</keyword>
<dbReference type="PROSITE" id="PS50109">
    <property type="entry name" value="HIS_KIN"/>
    <property type="match status" value="1"/>
</dbReference>
<dbReference type="PROSITE" id="PS50885">
    <property type="entry name" value="HAMP"/>
    <property type="match status" value="1"/>
</dbReference>
<dbReference type="SMART" id="SM00304">
    <property type="entry name" value="HAMP"/>
    <property type="match status" value="1"/>
</dbReference>
<dbReference type="SMART" id="SM00388">
    <property type="entry name" value="HisKA"/>
    <property type="match status" value="1"/>
</dbReference>
<dbReference type="EMBL" id="JAPIUX010000034">
    <property type="protein sequence ID" value="MCX2562263.1"/>
    <property type="molecule type" value="Genomic_DNA"/>
</dbReference>
<evidence type="ECO:0000256" key="4">
    <source>
        <dbReference type="ARBA" id="ARBA00022475"/>
    </source>
</evidence>
<evidence type="ECO:0000313" key="19">
    <source>
        <dbReference type="Proteomes" id="UP001526446"/>
    </source>
</evidence>